<dbReference type="GO" id="GO:0015226">
    <property type="term" value="F:carnitine transmembrane transporter activity"/>
    <property type="evidence" value="ECO:0007669"/>
    <property type="project" value="TreeGrafter"/>
</dbReference>
<dbReference type="PANTHER" id="PTHR47737">
    <property type="entry name" value="GLYCINE BETAINE/PROLINE BETAINE TRANSPORT SYSTEM PERMEASE PROTEIN PROW"/>
    <property type="match status" value="1"/>
</dbReference>
<dbReference type="GO" id="GO:0031460">
    <property type="term" value="P:glycine betaine transport"/>
    <property type="evidence" value="ECO:0007669"/>
    <property type="project" value="TreeGrafter"/>
</dbReference>
<feature type="domain" description="ABC-type glycine betaine transport system substrate-binding" evidence="6">
    <location>
        <begin position="39"/>
        <end position="286"/>
    </location>
</feature>
<evidence type="ECO:0000259" key="6">
    <source>
        <dbReference type="Pfam" id="PF04069"/>
    </source>
</evidence>
<proteinExistence type="predicted"/>
<keyword evidence="8" id="KW-1185">Reference proteome</keyword>
<dbReference type="GO" id="GO:0005275">
    <property type="term" value="F:amine transmembrane transporter activity"/>
    <property type="evidence" value="ECO:0007669"/>
    <property type="project" value="TreeGrafter"/>
</dbReference>
<evidence type="ECO:0000256" key="5">
    <source>
        <dbReference type="SAM" id="Phobius"/>
    </source>
</evidence>
<sequence>MSKGKEIVIYLVIAALLLGGSYWWGGEQAVEGGGGNKGTIKIGYNNWAENIAVTHMWKLLLEEKGYSVELVRTEKAPLWSGAASGSIDVVPEAWLPTTDQPFYSKYKDKLELHEPWYEGTNLGLAVPSYVDVDSIEELNEKKDLFQRKGQPTIVGIDPGASLTSLTEESIKEYGLDYKLLESSEPAMLSELDKAIQKKEPILVTLWNPHWIFSKYEDLKYLKDPKNVYGEKEDIFFVTREGFKKEHPDVVKWMNQWQMDDQSLGSLMQVIEETGDPEKGAEKWIEENREQVDRWLK</sequence>
<evidence type="ECO:0000313" key="7">
    <source>
        <dbReference type="EMBL" id="SDC76975.1"/>
    </source>
</evidence>
<evidence type="ECO:0000256" key="1">
    <source>
        <dbReference type="ARBA" id="ARBA00004236"/>
    </source>
</evidence>
<keyword evidence="4 5" id="KW-0472">Membrane</keyword>
<dbReference type="Gene3D" id="3.40.190.100">
    <property type="entry name" value="Glycine betaine-binding periplasmic protein, domain 2"/>
    <property type="match status" value="1"/>
</dbReference>
<dbReference type="Pfam" id="PF04069">
    <property type="entry name" value="OpuAC"/>
    <property type="match status" value="1"/>
</dbReference>
<accession>A0A1G6PCD5</accession>
<keyword evidence="5" id="KW-1133">Transmembrane helix</keyword>
<keyword evidence="5" id="KW-0812">Transmembrane</keyword>
<reference evidence="7 8" key="1">
    <citation type="submission" date="2016-10" db="EMBL/GenBank/DDBJ databases">
        <authorList>
            <person name="de Groot N.N."/>
        </authorList>
    </citation>
    <scope>NUCLEOTIDE SEQUENCE [LARGE SCALE GENOMIC DNA]</scope>
    <source>
        <strain evidence="7 8">DSM 45514</strain>
    </source>
</reference>
<keyword evidence="2" id="KW-0813">Transport</keyword>
<dbReference type="PANTHER" id="PTHR47737:SF1">
    <property type="entry name" value="GLYCINE BETAINE_PROLINE BETAINE TRANSPORT SYSTEM PERMEASE PROTEIN PROW"/>
    <property type="match status" value="1"/>
</dbReference>
<dbReference type="STRING" id="1236220.SAMN04488112_11611"/>
<dbReference type="OrthoDB" id="9787902at2"/>
<dbReference type="Gene3D" id="3.40.190.10">
    <property type="entry name" value="Periplasmic binding protein-like II"/>
    <property type="match status" value="1"/>
</dbReference>
<gene>
    <name evidence="7" type="ORF">SAMN04488112_11611</name>
</gene>
<name>A0A1G6PCD5_9BACL</name>
<dbReference type="InterPro" id="IPR007210">
    <property type="entry name" value="ABC_Gly_betaine_transp_sub-bd"/>
</dbReference>
<dbReference type="GO" id="GO:0043190">
    <property type="term" value="C:ATP-binding cassette (ABC) transporter complex"/>
    <property type="evidence" value="ECO:0007669"/>
    <property type="project" value="InterPro"/>
</dbReference>
<dbReference type="SUPFAM" id="SSF53850">
    <property type="entry name" value="Periplasmic binding protein-like II"/>
    <property type="match status" value="1"/>
</dbReference>
<evidence type="ECO:0000313" key="8">
    <source>
        <dbReference type="Proteomes" id="UP000199387"/>
    </source>
</evidence>
<dbReference type="RefSeq" id="WP_091571348.1">
    <property type="nucleotide sequence ID" value="NZ_FMZA01000016.1"/>
</dbReference>
<dbReference type="AlphaFoldDB" id="A0A1G6PCD5"/>
<dbReference type="GO" id="GO:0015871">
    <property type="term" value="P:choline transport"/>
    <property type="evidence" value="ECO:0007669"/>
    <property type="project" value="TreeGrafter"/>
</dbReference>
<evidence type="ECO:0000256" key="2">
    <source>
        <dbReference type="ARBA" id="ARBA00022448"/>
    </source>
</evidence>
<feature type="transmembrane region" description="Helical" evidence="5">
    <location>
        <begin position="7"/>
        <end position="25"/>
    </location>
</feature>
<organism evidence="7 8">
    <name type="scientific">Melghirimyces thermohalophilus</name>
    <dbReference type="NCBI Taxonomy" id="1236220"/>
    <lineage>
        <taxon>Bacteria</taxon>
        <taxon>Bacillati</taxon>
        <taxon>Bacillota</taxon>
        <taxon>Bacilli</taxon>
        <taxon>Bacillales</taxon>
        <taxon>Thermoactinomycetaceae</taxon>
        <taxon>Melghirimyces</taxon>
    </lineage>
</organism>
<evidence type="ECO:0000256" key="3">
    <source>
        <dbReference type="ARBA" id="ARBA00022475"/>
    </source>
</evidence>
<dbReference type="CDD" id="cd13639">
    <property type="entry name" value="PBP2_OpuAC_like"/>
    <property type="match status" value="1"/>
</dbReference>
<evidence type="ECO:0000256" key="4">
    <source>
        <dbReference type="ARBA" id="ARBA00023136"/>
    </source>
</evidence>
<protein>
    <submittedName>
        <fullName evidence="7">Glycine betaine/proline transport system substrate-binding protein</fullName>
    </submittedName>
</protein>
<dbReference type="EMBL" id="FMZA01000016">
    <property type="protein sequence ID" value="SDC76975.1"/>
    <property type="molecule type" value="Genomic_DNA"/>
</dbReference>
<keyword evidence="3" id="KW-1003">Cell membrane</keyword>
<comment type="subcellular location">
    <subcellularLocation>
        <location evidence="1">Cell membrane</location>
    </subcellularLocation>
</comment>
<dbReference type="Proteomes" id="UP000199387">
    <property type="component" value="Unassembled WGS sequence"/>
</dbReference>